<dbReference type="EMBL" id="QQNA01000053">
    <property type="protein sequence ID" value="RDG38608.1"/>
    <property type="molecule type" value="Genomic_DNA"/>
</dbReference>
<gene>
    <name evidence="1" type="ORF">DVH02_08470</name>
</gene>
<dbReference type="GO" id="GO:0008168">
    <property type="term" value="F:methyltransferase activity"/>
    <property type="evidence" value="ECO:0007669"/>
    <property type="project" value="UniProtKB-KW"/>
</dbReference>
<protein>
    <submittedName>
        <fullName evidence="1">SAM-dependent methyltransferase</fullName>
    </submittedName>
</protein>
<comment type="caution">
    <text evidence="1">The sequence shown here is derived from an EMBL/GenBank/DDBJ whole genome shotgun (WGS) entry which is preliminary data.</text>
</comment>
<dbReference type="GO" id="GO:0032259">
    <property type="term" value="P:methylation"/>
    <property type="evidence" value="ECO:0007669"/>
    <property type="project" value="UniProtKB-KW"/>
</dbReference>
<sequence>PTRPATATFADTVRDARRALPGARLRRRLFWRYTLVWHQR</sequence>
<proteinExistence type="predicted"/>
<evidence type="ECO:0000313" key="2">
    <source>
        <dbReference type="Proteomes" id="UP000253741"/>
    </source>
</evidence>
<organism evidence="1 2">
    <name type="scientific">Streptomyces corynorhini</name>
    <dbReference type="NCBI Taxonomy" id="2282652"/>
    <lineage>
        <taxon>Bacteria</taxon>
        <taxon>Bacillati</taxon>
        <taxon>Actinomycetota</taxon>
        <taxon>Actinomycetes</taxon>
        <taxon>Kitasatosporales</taxon>
        <taxon>Streptomycetaceae</taxon>
        <taxon>Streptomyces</taxon>
    </lineage>
</organism>
<keyword evidence="1" id="KW-0489">Methyltransferase</keyword>
<reference evidence="1 2" key="1">
    <citation type="submission" date="2018-07" db="EMBL/GenBank/DDBJ databases">
        <title>Streptomyces species from bats.</title>
        <authorList>
            <person name="Dunlap C."/>
        </authorList>
    </citation>
    <scope>NUCLEOTIDE SEQUENCE [LARGE SCALE GENOMIC DNA]</scope>
    <source>
        <strain evidence="1 2">AC230</strain>
    </source>
</reference>
<name>A0A370B9Y5_9ACTN</name>
<keyword evidence="2" id="KW-1185">Reference proteome</keyword>
<keyword evidence="1" id="KW-0808">Transferase</keyword>
<feature type="non-terminal residue" evidence="1">
    <location>
        <position position="1"/>
    </location>
</feature>
<dbReference type="AlphaFoldDB" id="A0A370B9Y5"/>
<evidence type="ECO:0000313" key="1">
    <source>
        <dbReference type="EMBL" id="RDG38608.1"/>
    </source>
</evidence>
<accession>A0A370B9Y5</accession>
<dbReference type="Proteomes" id="UP000253741">
    <property type="component" value="Unassembled WGS sequence"/>
</dbReference>